<evidence type="ECO:0000313" key="4">
    <source>
        <dbReference type="EMBL" id="MFC0320030.1"/>
    </source>
</evidence>
<keyword evidence="5" id="KW-1185">Reference proteome</keyword>
<keyword evidence="1" id="KW-0378">Hydrolase</keyword>
<evidence type="ECO:0000256" key="1">
    <source>
        <dbReference type="ARBA" id="ARBA00022801"/>
    </source>
</evidence>
<dbReference type="Gene3D" id="3.20.20.70">
    <property type="entry name" value="Aldolase class I"/>
    <property type="match status" value="1"/>
</dbReference>
<protein>
    <submittedName>
        <fullName evidence="4">Alpha-galactosidase</fullName>
    </submittedName>
</protein>
<proteinExistence type="predicted"/>
<name>A0ABV6HMB3_9SPHI</name>
<dbReference type="InterPro" id="IPR013785">
    <property type="entry name" value="Aldolase_TIM"/>
</dbReference>
<reference evidence="4 5" key="1">
    <citation type="submission" date="2024-09" db="EMBL/GenBank/DDBJ databases">
        <authorList>
            <person name="Sun Q."/>
            <person name="Mori K."/>
        </authorList>
    </citation>
    <scope>NUCLEOTIDE SEQUENCE [LARGE SCALE GENOMIC DNA]</scope>
    <source>
        <strain evidence="4 5">CCM 7765</strain>
    </source>
</reference>
<dbReference type="Gene3D" id="2.60.40.1180">
    <property type="entry name" value="Golgi alpha-mannosidase II"/>
    <property type="match status" value="1"/>
</dbReference>
<dbReference type="SUPFAM" id="SSF51445">
    <property type="entry name" value="(Trans)glycosidases"/>
    <property type="match status" value="1"/>
</dbReference>
<dbReference type="RefSeq" id="WP_130855365.1">
    <property type="nucleotide sequence ID" value="NZ_JBHLWO010000002.1"/>
</dbReference>
<dbReference type="InterPro" id="IPR017853">
    <property type="entry name" value="GH"/>
</dbReference>
<gene>
    <name evidence="4" type="ORF">ACFFI0_17030</name>
</gene>
<evidence type="ECO:0000256" key="3">
    <source>
        <dbReference type="SAM" id="SignalP"/>
    </source>
</evidence>
<comment type="caution">
    <text evidence="4">The sequence shown here is derived from an EMBL/GenBank/DDBJ whole genome shotgun (WGS) entry which is preliminary data.</text>
</comment>
<sequence>MQIIKYLYSFSFAALSFFFTTTNVVAQTTADYVVPFGGENELIIHRKSGSFSIKYKSTAIINEAGISFLANQKKYTNTDYSNYEIQQQQIKDELGKGVQIKLTAKAPGQPTVNHYFYCYPNREFILTQLEIMDQQLLTSNQLIPLYSKHAQLLHGEDVRTLFVPFDNDTFISYDAKPISLNAQTSAEIGVVFDNQSRHGLVVGSLNHMNWKTGVKTAGQKASIHELEICAGYSDVKVTRDSMAHGAISGKTIQSPKIFVGYFSDWRDGLEIYAKAGRSVEAPYIKPWAKATPVGWNSWGVIKEHLSYEQATRVVDFFDKKIPFFRNNDQTAFIDLDSFWDNMVEGGFSGDFSQLKEFVAYCKKRALEPGVYWAPFTDWGFRGDSNRVAEGGNYKFSDMWTKTTKGYHDLDGGRALDPTHPGTQARIAYVINKLKECGFKMIKIDFLAHAAAESSGFFDSTISTGMQAYRVGMECLSNHLANSMLVYAAISPSLATARYAHMRRIACDAWKSIKDTEYTLNSVNYGWWQTYQYDYIDADHLVFEQESEGANRARLIAGLITGSVILGDDYSKPAHWQQRIIKWLQSAEIKSIIQSGKAFRPVEGNTGTKTNPLFIRSDQAGTYLAVFNFDTEATTIHLDTERVGLNPNKTYVFKEVLSGQEMKLNKQMDIAFEKEGAYLYKISAK</sequence>
<dbReference type="EMBL" id="JBHLWO010000002">
    <property type="protein sequence ID" value="MFC0320030.1"/>
    <property type="molecule type" value="Genomic_DNA"/>
</dbReference>
<evidence type="ECO:0000256" key="2">
    <source>
        <dbReference type="ARBA" id="ARBA00023295"/>
    </source>
</evidence>
<keyword evidence="2" id="KW-0326">Glycosidase</keyword>
<accession>A0ABV6HMB3</accession>
<feature type="signal peptide" evidence="3">
    <location>
        <begin position="1"/>
        <end position="26"/>
    </location>
</feature>
<feature type="chain" id="PRO_5046515862" evidence="3">
    <location>
        <begin position="27"/>
        <end position="684"/>
    </location>
</feature>
<keyword evidence="3" id="KW-0732">Signal</keyword>
<organism evidence="4 5">
    <name type="scientific">Olivibacter oleidegradans</name>
    <dbReference type="NCBI Taxonomy" id="760123"/>
    <lineage>
        <taxon>Bacteria</taxon>
        <taxon>Pseudomonadati</taxon>
        <taxon>Bacteroidota</taxon>
        <taxon>Sphingobacteriia</taxon>
        <taxon>Sphingobacteriales</taxon>
        <taxon>Sphingobacteriaceae</taxon>
        <taxon>Olivibacter</taxon>
    </lineage>
</organism>
<dbReference type="Proteomes" id="UP001589774">
    <property type="component" value="Unassembled WGS sequence"/>
</dbReference>
<evidence type="ECO:0000313" key="5">
    <source>
        <dbReference type="Proteomes" id="UP001589774"/>
    </source>
</evidence>
<dbReference type="InterPro" id="IPR013780">
    <property type="entry name" value="Glyco_hydro_b"/>
</dbReference>